<feature type="region of interest" description="Disordered" evidence="9">
    <location>
        <begin position="455"/>
        <end position="494"/>
    </location>
</feature>
<keyword evidence="5" id="KW-0547">Nucleotide-binding</keyword>
<keyword evidence="4" id="KW-0812">Transmembrane</keyword>
<keyword evidence="8" id="KW-0472">Membrane</keyword>
<dbReference type="RefSeq" id="WP_021105947.1">
    <property type="nucleotide sequence ID" value="NZ_LT906441.1"/>
</dbReference>
<keyword evidence="3" id="KW-1003">Cell membrane</keyword>
<evidence type="ECO:0000259" key="10">
    <source>
        <dbReference type="Pfam" id="PF02706"/>
    </source>
</evidence>
<dbReference type="PANTHER" id="PTHR32309">
    <property type="entry name" value="TYROSINE-PROTEIN KINASE"/>
    <property type="match status" value="1"/>
</dbReference>
<protein>
    <submittedName>
        <fullName evidence="11">Tyrosine-protein kinase YwqD</fullName>
        <ecNumber evidence="11">2.7.10.2</ecNumber>
    </submittedName>
</protein>
<dbReference type="Pfam" id="PF10609">
    <property type="entry name" value="ParA"/>
    <property type="match status" value="1"/>
</dbReference>
<name>A0A239WF29_9ACTN</name>
<dbReference type="EMBL" id="LT906441">
    <property type="protein sequence ID" value="SNV33097.1"/>
    <property type="molecule type" value="Genomic_DNA"/>
</dbReference>
<dbReference type="GO" id="GO:0005886">
    <property type="term" value="C:plasma membrane"/>
    <property type="evidence" value="ECO:0007669"/>
    <property type="project" value="UniProtKB-SubCell"/>
</dbReference>
<keyword evidence="11" id="KW-0808">Transferase</keyword>
<dbReference type="eggNOG" id="COG0489">
    <property type="taxonomic scope" value="Bacteria"/>
</dbReference>
<comment type="similarity">
    <text evidence="2">Belongs to the CpsC/CapA family.</text>
</comment>
<dbReference type="Pfam" id="PF02706">
    <property type="entry name" value="Wzz"/>
    <property type="match status" value="1"/>
</dbReference>
<keyword evidence="11" id="KW-0418">Kinase</keyword>
<dbReference type="InterPro" id="IPR003856">
    <property type="entry name" value="LPS_length_determ_N"/>
</dbReference>
<evidence type="ECO:0000256" key="8">
    <source>
        <dbReference type="ARBA" id="ARBA00023136"/>
    </source>
</evidence>
<dbReference type="AlphaFoldDB" id="A0A239WF29"/>
<evidence type="ECO:0000256" key="3">
    <source>
        <dbReference type="ARBA" id="ARBA00022475"/>
    </source>
</evidence>
<dbReference type="Gene3D" id="3.40.50.300">
    <property type="entry name" value="P-loop containing nucleotide triphosphate hydrolases"/>
    <property type="match status" value="1"/>
</dbReference>
<evidence type="ECO:0000313" key="11">
    <source>
        <dbReference type="EMBL" id="SNV33097.1"/>
    </source>
</evidence>
<organism evidence="11 12">
    <name type="scientific">Cutibacterium granulosum</name>
    <dbReference type="NCBI Taxonomy" id="33011"/>
    <lineage>
        <taxon>Bacteria</taxon>
        <taxon>Bacillati</taxon>
        <taxon>Actinomycetota</taxon>
        <taxon>Actinomycetes</taxon>
        <taxon>Propionibacteriales</taxon>
        <taxon>Propionibacteriaceae</taxon>
        <taxon>Cutibacterium</taxon>
    </lineage>
</organism>
<gene>
    <name evidence="11" type="primary">ywqD</name>
    <name evidence="11" type="ORF">SAMEA4412665_00902</name>
</gene>
<reference evidence="11 12" key="1">
    <citation type="submission" date="2017-06" db="EMBL/GenBank/DDBJ databases">
        <authorList>
            <consortium name="Pathogen Informatics"/>
        </authorList>
    </citation>
    <scope>NUCLEOTIDE SEQUENCE [LARGE SCALE GENOMIC DNA]</scope>
    <source>
        <strain evidence="11 12">NCTC11865</strain>
    </source>
</reference>
<feature type="domain" description="Polysaccharide chain length determinant N-terminal" evidence="10">
    <location>
        <begin position="9"/>
        <end position="93"/>
    </location>
</feature>
<dbReference type="NCBIfam" id="TIGR01007">
    <property type="entry name" value="eps_fam"/>
    <property type="match status" value="1"/>
</dbReference>
<dbReference type="GO" id="GO:0004715">
    <property type="term" value="F:non-membrane spanning protein tyrosine kinase activity"/>
    <property type="evidence" value="ECO:0007669"/>
    <property type="project" value="UniProtKB-EC"/>
</dbReference>
<dbReference type="InterPro" id="IPR005702">
    <property type="entry name" value="Wzc-like_C"/>
</dbReference>
<evidence type="ECO:0000313" key="12">
    <source>
        <dbReference type="Proteomes" id="UP000215332"/>
    </source>
</evidence>
<feature type="compositionally biased region" description="Polar residues" evidence="9">
    <location>
        <begin position="484"/>
        <end position="494"/>
    </location>
</feature>
<evidence type="ECO:0000256" key="1">
    <source>
        <dbReference type="ARBA" id="ARBA00004651"/>
    </source>
</evidence>
<comment type="subcellular location">
    <subcellularLocation>
        <location evidence="1">Cell membrane</location>
        <topology evidence="1">Multi-pass membrane protein</topology>
    </subcellularLocation>
</comment>
<dbReference type="CDD" id="cd05387">
    <property type="entry name" value="BY-kinase"/>
    <property type="match status" value="1"/>
</dbReference>
<evidence type="ECO:0000256" key="2">
    <source>
        <dbReference type="ARBA" id="ARBA00006683"/>
    </source>
</evidence>
<evidence type="ECO:0000256" key="7">
    <source>
        <dbReference type="ARBA" id="ARBA00022989"/>
    </source>
</evidence>
<dbReference type="InterPro" id="IPR033756">
    <property type="entry name" value="YlxH/NBP35"/>
</dbReference>
<dbReference type="InterPro" id="IPR050445">
    <property type="entry name" value="Bact_polysacc_biosynth/exp"/>
</dbReference>
<accession>A0A239WF29</accession>
<sequence length="494" mass="52212">MKFTNFVKLTRRRLVTILLCTLLGVAAGVGLLLTTPATYTASATAYVRVSVASSTNGSTDNYYSASQLASQKAKAFVTVFTSQTVAQQVIHDLGLSMTPDALASNITASNEANSLTIKVTATADSADTARNIANSVISESAKQVKNLEGEKSPVQVVMMTPADLSQVKKAPSPAKYVIAGLLAGILLGYVVAGIRQLTDRRVHTVHDVTDRVDKPILATIPASSTVAAISADSTDDFKAAEAIRKLRTNLRYAMIDNRSKVILVTSSVQGEGKSSVAGNLAKVMALAGEDVILVDADLRRPGVQRSFDLEDGLGLPEVLIGAAPLEQALRTTSTAGLSILPCTDTPPNPSELLGSQHMSELVSFLAQDHVVIIDAPPVLPVTDSVILSRLADNVIVVAHVGRTTVDQVENTVSAIEDAGGLVSGIVLNRADSSKLSNLRYGGSAYGYGYSKYDSNYRASTDKTPRTDSTTSPEDSGETHDMTDESQQQRKVPHV</sequence>
<dbReference type="eggNOG" id="COG3944">
    <property type="taxonomic scope" value="Bacteria"/>
</dbReference>
<dbReference type="GO" id="GO:0005524">
    <property type="term" value="F:ATP binding"/>
    <property type="evidence" value="ECO:0007669"/>
    <property type="project" value="UniProtKB-KW"/>
</dbReference>
<evidence type="ECO:0000256" key="4">
    <source>
        <dbReference type="ARBA" id="ARBA00022692"/>
    </source>
</evidence>
<evidence type="ECO:0000256" key="5">
    <source>
        <dbReference type="ARBA" id="ARBA00022741"/>
    </source>
</evidence>
<keyword evidence="7" id="KW-1133">Transmembrane helix</keyword>
<dbReference type="Proteomes" id="UP000215332">
    <property type="component" value="Chromosome 1"/>
</dbReference>
<evidence type="ECO:0000256" key="6">
    <source>
        <dbReference type="ARBA" id="ARBA00022840"/>
    </source>
</evidence>
<dbReference type="SUPFAM" id="SSF52540">
    <property type="entry name" value="P-loop containing nucleoside triphosphate hydrolases"/>
    <property type="match status" value="1"/>
</dbReference>
<evidence type="ECO:0000256" key="9">
    <source>
        <dbReference type="SAM" id="MobiDB-lite"/>
    </source>
</evidence>
<dbReference type="InterPro" id="IPR027417">
    <property type="entry name" value="P-loop_NTPase"/>
</dbReference>
<dbReference type="PANTHER" id="PTHR32309:SF31">
    <property type="entry name" value="CAPSULAR EXOPOLYSACCHARIDE FAMILY"/>
    <property type="match status" value="1"/>
</dbReference>
<dbReference type="KEGG" id="cgrn:4412665_00902"/>
<dbReference type="EC" id="2.7.10.2" evidence="11"/>
<proteinExistence type="inferred from homology"/>
<keyword evidence="6" id="KW-0067">ATP-binding</keyword>